<evidence type="ECO:0000256" key="5">
    <source>
        <dbReference type="ARBA" id="ARBA00022704"/>
    </source>
</evidence>
<evidence type="ECO:0000313" key="11">
    <source>
        <dbReference type="Ensembl" id="ENSNFUP00015046083.1"/>
    </source>
</evidence>
<dbReference type="Pfam" id="PF00031">
    <property type="entry name" value="Cystatin"/>
    <property type="match status" value="1"/>
</dbReference>
<dbReference type="GO" id="GO:0004869">
    <property type="term" value="F:cysteine-type endopeptidase inhibitor activity"/>
    <property type="evidence" value="ECO:0007669"/>
    <property type="project" value="UniProtKB-KW"/>
</dbReference>
<dbReference type="PRINTS" id="PR00295">
    <property type="entry name" value="STEFINA"/>
</dbReference>
<evidence type="ECO:0000256" key="9">
    <source>
        <dbReference type="SAM" id="SignalP"/>
    </source>
</evidence>
<dbReference type="GO" id="GO:0005829">
    <property type="term" value="C:cytosol"/>
    <property type="evidence" value="ECO:0007669"/>
    <property type="project" value="TreeGrafter"/>
</dbReference>
<feature type="chain" id="PRO_5034153956" description="Cystatin-B" evidence="9">
    <location>
        <begin position="19"/>
        <end position="100"/>
    </location>
</feature>
<keyword evidence="9" id="KW-0732">Signal</keyword>
<reference evidence="11" key="3">
    <citation type="submission" date="2025-09" db="UniProtKB">
        <authorList>
            <consortium name="Ensembl"/>
        </authorList>
    </citation>
    <scope>IDENTIFICATION</scope>
</reference>
<dbReference type="PANTHER" id="PTHR11414">
    <property type="entry name" value="CYSTATIN FAMILY MEMBER"/>
    <property type="match status" value="1"/>
</dbReference>
<protein>
    <recommendedName>
        <fullName evidence="7">Cystatin-B</fullName>
    </recommendedName>
    <alternativeName>
        <fullName evidence="8">Stefin-B</fullName>
    </alternativeName>
</protein>
<accession>A0A8C6PMI7</accession>
<dbReference type="InterPro" id="IPR000010">
    <property type="entry name" value="Cystatin_dom"/>
</dbReference>
<evidence type="ECO:0000256" key="6">
    <source>
        <dbReference type="ARBA" id="ARBA00022859"/>
    </source>
</evidence>
<keyword evidence="5" id="KW-0789">Thiol protease inhibitor</keyword>
<name>A0A8C6PMI7_NOTFU</name>
<evidence type="ECO:0000256" key="1">
    <source>
        <dbReference type="ARBA" id="ARBA00004496"/>
    </source>
</evidence>
<reference evidence="11" key="1">
    <citation type="submission" date="2014-08" db="EMBL/GenBank/DDBJ databases">
        <authorList>
            <person name="Senf B."/>
            <person name="Petzold A."/>
            <person name="Downie B.R."/>
            <person name="Koch P."/>
            <person name="Platzer M."/>
        </authorList>
    </citation>
    <scope>NUCLEOTIDE SEQUENCE [LARGE SCALE GENOMIC DNA]</scope>
    <source>
        <strain evidence="11">GRZ</strain>
    </source>
</reference>
<dbReference type="FunFam" id="3.10.450.10:FF:000001">
    <property type="entry name" value="Cystatin-A"/>
    <property type="match status" value="1"/>
</dbReference>
<dbReference type="GO" id="GO:0071220">
    <property type="term" value="P:cellular response to bacterial lipoprotein"/>
    <property type="evidence" value="ECO:0007669"/>
    <property type="project" value="UniProtKB-ARBA"/>
</dbReference>
<dbReference type="AlphaFoldDB" id="A0A8C6PMI7"/>
<evidence type="ECO:0000256" key="2">
    <source>
        <dbReference type="ARBA" id="ARBA00009403"/>
    </source>
</evidence>
<proteinExistence type="inferred from homology"/>
<dbReference type="Proteomes" id="UP000694548">
    <property type="component" value="Chromosome sgr08"/>
</dbReference>
<dbReference type="GO" id="GO:0002376">
    <property type="term" value="P:immune system process"/>
    <property type="evidence" value="ECO:0007669"/>
    <property type="project" value="UniProtKB-KW"/>
</dbReference>
<organism evidence="11 12">
    <name type="scientific">Nothobranchius furzeri</name>
    <name type="common">Turquoise killifish</name>
    <dbReference type="NCBI Taxonomy" id="105023"/>
    <lineage>
        <taxon>Eukaryota</taxon>
        <taxon>Metazoa</taxon>
        <taxon>Chordata</taxon>
        <taxon>Craniata</taxon>
        <taxon>Vertebrata</taxon>
        <taxon>Euteleostomi</taxon>
        <taxon>Actinopterygii</taxon>
        <taxon>Neopterygii</taxon>
        <taxon>Teleostei</taxon>
        <taxon>Neoteleostei</taxon>
        <taxon>Acanthomorphata</taxon>
        <taxon>Ovalentaria</taxon>
        <taxon>Atherinomorphae</taxon>
        <taxon>Cyprinodontiformes</taxon>
        <taxon>Nothobranchiidae</taxon>
        <taxon>Nothobranchius</taxon>
    </lineage>
</organism>
<evidence type="ECO:0000256" key="4">
    <source>
        <dbReference type="ARBA" id="ARBA00022690"/>
    </source>
</evidence>
<keyword evidence="3" id="KW-0963">Cytoplasm</keyword>
<comment type="subcellular location">
    <subcellularLocation>
        <location evidence="1">Cytoplasm</location>
    </subcellularLocation>
</comment>
<evidence type="ECO:0000259" key="10">
    <source>
        <dbReference type="Pfam" id="PF00031"/>
    </source>
</evidence>
<dbReference type="InterPro" id="IPR001713">
    <property type="entry name" value="Prot_inh_stefin"/>
</dbReference>
<evidence type="ECO:0000313" key="12">
    <source>
        <dbReference type="Proteomes" id="UP000694548"/>
    </source>
</evidence>
<sequence length="100" mass="11061">SCCPGGSLVLVLLFPAEGMFLHPSHVKSEAEEKAGTNYAVFKAMSYKTQCAAGTNFLIKVRNGDDHAHLCVWEKLPCYGGDFQLSNIQQFKTQADPIEYF</sequence>
<feature type="signal peptide" evidence="9">
    <location>
        <begin position="1"/>
        <end position="18"/>
    </location>
</feature>
<evidence type="ECO:0000256" key="7">
    <source>
        <dbReference type="ARBA" id="ARBA00040677"/>
    </source>
</evidence>
<evidence type="ECO:0000256" key="8">
    <source>
        <dbReference type="ARBA" id="ARBA00041437"/>
    </source>
</evidence>
<dbReference type="InterPro" id="IPR046350">
    <property type="entry name" value="Cystatin_sf"/>
</dbReference>
<keyword evidence="6" id="KW-0391">Immunity</keyword>
<dbReference type="PANTHER" id="PTHR11414:SF21">
    <property type="entry name" value="CYSTATIN 14A, TANDEM DUPLICATE 1-RELATED"/>
    <property type="match status" value="1"/>
</dbReference>
<reference evidence="11" key="2">
    <citation type="submission" date="2025-08" db="UniProtKB">
        <authorList>
            <consortium name="Ensembl"/>
        </authorList>
    </citation>
    <scope>IDENTIFICATION</scope>
</reference>
<keyword evidence="12" id="KW-1185">Reference proteome</keyword>
<keyword evidence="4" id="KW-0646">Protease inhibitor</keyword>
<dbReference type="Ensembl" id="ENSNFUT00015048098.1">
    <property type="protein sequence ID" value="ENSNFUP00015046083.1"/>
    <property type="gene ID" value="ENSNFUG00015021865.1"/>
</dbReference>
<dbReference type="Gene3D" id="3.10.450.10">
    <property type="match status" value="1"/>
</dbReference>
<dbReference type="SUPFAM" id="SSF54403">
    <property type="entry name" value="Cystatin/monellin"/>
    <property type="match status" value="1"/>
</dbReference>
<evidence type="ECO:0000256" key="3">
    <source>
        <dbReference type="ARBA" id="ARBA00022490"/>
    </source>
</evidence>
<comment type="similarity">
    <text evidence="2">Belongs to the cystatin family.</text>
</comment>
<feature type="domain" description="Cystatin" evidence="10">
    <location>
        <begin position="25"/>
        <end position="90"/>
    </location>
</feature>
<dbReference type="GeneTree" id="ENSGT01010000227412"/>